<dbReference type="SMR" id="E5DUJ3"/>
<feature type="region of interest" description="Disordered" evidence="2">
    <location>
        <begin position="1"/>
        <end position="20"/>
    </location>
</feature>
<evidence type="ECO:0000256" key="2">
    <source>
        <dbReference type="SAM" id="MobiDB-lite"/>
    </source>
</evidence>
<dbReference type="PANTHER" id="PTHR42996:SF1">
    <property type="entry name" value="PHOSPHATE-BINDING PROTEIN PSTS"/>
    <property type="match status" value="1"/>
</dbReference>
<proteinExistence type="inferred from homology"/>
<sequence length="169" mass="17453">MFRRWHGGPGADGRNTPVTTRPRITASALTLAGALVLSACGSDDNRDTIKWTLDKGNVPVPTATIPIDCGGTRALTGEGSTAQKGAMDVFVAAYTQQCPGQQMAYTASGSGAGVKQFLAGLVDIGGSDSALKPERGEVTDAAARCGGNPAWNLPLVFGPVAVVYQIRYL</sequence>
<dbReference type="InterPro" id="IPR024370">
    <property type="entry name" value="PBP_domain"/>
</dbReference>
<dbReference type="InterPro" id="IPR050962">
    <property type="entry name" value="Phosphate-bind_PstS"/>
</dbReference>
<organism evidence="4">
    <name type="scientific">Nocardia sp. ATCC 202099</name>
    <dbReference type="NCBI Taxonomy" id="930400"/>
    <lineage>
        <taxon>Bacteria</taxon>
        <taxon>Bacillati</taxon>
        <taxon>Actinomycetota</taxon>
        <taxon>Actinomycetes</taxon>
        <taxon>Mycobacteriales</taxon>
        <taxon>Nocardiaceae</taxon>
        <taxon>Nocardia</taxon>
    </lineage>
</organism>
<evidence type="ECO:0000313" key="4">
    <source>
        <dbReference type="EMBL" id="ADR01097.1"/>
    </source>
</evidence>
<accession>E5DUJ3</accession>
<evidence type="ECO:0000256" key="1">
    <source>
        <dbReference type="ARBA" id="ARBA00008725"/>
    </source>
</evidence>
<dbReference type="EMBL" id="GU564398">
    <property type="protein sequence ID" value="ADR01097.1"/>
    <property type="molecule type" value="Genomic_DNA"/>
</dbReference>
<dbReference type="Gene3D" id="3.40.190.10">
    <property type="entry name" value="Periplasmic binding protein-like II"/>
    <property type="match status" value="1"/>
</dbReference>
<evidence type="ECO:0000259" key="3">
    <source>
        <dbReference type="Pfam" id="PF12849"/>
    </source>
</evidence>
<dbReference type="Pfam" id="PF12849">
    <property type="entry name" value="PBP_like_2"/>
    <property type="match status" value="1"/>
</dbReference>
<dbReference type="PANTHER" id="PTHR42996">
    <property type="entry name" value="PHOSPHATE-BINDING PROTEIN PSTS"/>
    <property type="match status" value="1"/>
</dbReference>
<feature type="domain" description="PBP" evidence="3">
    <location>
        <begin position="71"/>
        <end position="165"/>
    </location>
</feature>
<dbReference type="SUPFAM" id="SSF53850">
    <property type="entry name" value="Periplasmic binding protein-like II"/>
    <property type="match status" value="1"/>
</dbReference>
<dbReference type="AlphaFoldDB" id="E5DUJ3"/>
<protein>
    <submittedName>
        <fullName evidence="4">Noc7</fullName>
    </submittedName>
</protein>
<reference evidence="4" key="1">
    <citation type="journal article" date="2010" name="Mol. Biosyst.">
        <title>Moving posttranslational modifications forward to biosynthesize the glycosylated thiopeptide nocathiacin I in Nocardia sp. ATCC202099.</title>
        <authorList>
            <person name="Ding Y."/>
            <person name="Yu Y."/>
            <person name="Pan H."/>
            <person name="Guo H."/>
            <person name="Li Y."/>
            <person name="Liu W."/>
        </authorList>
    </citation>
    <scope>NUCLEOTIDE SEQUENCE</scope>
    <source>
        <strain evidence="4">ATCC 202099</strain>
    </source>
</reference>
<gene>
    <name evidence="4" type="primary">noc7</name>
</gene>
<comment type="similarity">
    <text evidence="1">Belongs to the PstS family.</text>
</comment>
<name>E5DUJ3_9NOCA</name>